<dbReference type="GO" id="GO:0005634">
    <property type="term" value="C:nucleus"/>
    <property type="evidence" value="ECO:0007669"/>
    <property type="project" value="TreeGrafter"/>
</dbReference>
<dbReference type="GO" id="GO:0005737">
    <property type="term" value="C:cytoplasm"/>
    <property type="evidence" value="ECO:0007669"/>
    <property type="project" value="TreeGrafter"/>
</dbReference>
<dbReference type="PANTHER" id="PTHR14614">
    <property type="entry name" value="HEPATOCELLULAR CARCINOMA-ASSOCIATED ANTIGEN"/>
    <property type="match status" value="1"/>
</dbReference>
<feature type="region of interest" description="Disordered" evidence="5">
    <location>
        <begin position="62"/>
        <end position="81"/>
    </location>
</feature>
<proteinExistence type="inferred from homology"/>
<reference evidence="6" key="1">
    <citation type="submission" date="2020-01" db="EMBL/GenBank/DDBJ databases">
        <title>Development of genomics and gene disruption for Polysphondylium violaceum indicates a role for the polyketide synthase stlB in stalk morphogenesis.</title>
        <authorList>
            <person name="Narita B."/>
            <person name="Kawabe Y."/>
            <person name="Kin K."/>
            <person name="Saito T."/>
            <person name="Gibbs R."/>
            <person name="Kuspa A."/>
            <person name="Muzny D."/>
            <person name="Queller D."/>
            <person name="Richards S."/>
            <person name="Strassman J."/>
            <person name="Sucgang R."/>
            <person name="Worley K."/>
            <person name="Schaap P."/>
        </authorList>
    </citation>
    <scope>NUCLEOTIDE SEQUENCE</scope>
    <source>
        <strain evidence="6">QSvi11</strain>
    </source>
</reference>
<dbReference type="GO" id="GO:0032259">
    <property type="term" value="P:methylation"/>
    <property type="evidence" value="ECO:0007669"/>
    <property type="project" value="UniProtKB-KW"/>
</dbReference>
<dbReference type="Gene3D" id="3.40.50.150">
    <property type="entry name" value="Vaccinia Virus protein VP39"/>
    <property type="match status" value="1"/>
</dbReference>
<comment type="similarity">
    <text evidence="4">Belongs to the methyltransferase superfamily. METTL23 family.</text>
</comment>
<evidence type="ECO:0000256" key="1">
    <source>
        <dbReference type="ARBA" id="ARBA00022603"/>
    </source>
</evidence>
<organism evidence="6 7">
    <name type="scientific">Polysphondylium violaceum</name>
    <dbReference type="NCBI Taxonomy" id="133409"/>
    <lineage>
        <taxon>Eukaryota</taxon>
        <taxon>Amoebozoa</taxon>
        <taxon>Evosea</taxon>
        <taxon>Eumycetozoa</taxon>
        <taxon>Dictyostelia</taxon>
        <taxon>Dictyosteliales</taxon>
        <taxon>Dictyosteliaceae</taxon>
        <taxon>Polysphondylium</taxon>
    </lineage>
</organism>
<dbReference type="Proteomes" id="UP000695562">
    <property type="component" value="Unassembled WGS sequence"/>
</dbReference>
<feature type="compositionally biased region" description="Polar residues" evidence="5">
    <location>
        <begin position="19"/>
        <end position="38"/>
    </location>
</feature>
<evidence type="ECO:0000313" key="6">
    <source>
        <dbReference type="EMBL" id="KAF2074606.1"/>
    </source>
</evidence>
<sequence length="303" mass="35200">MVFQCKRQHTFFAKDRINQRNGSSKNENQNNSTNLKGKTTGTVYNNKCVNLVGYSDDDDDDHDGKINNYSDHHQDDADDHNLNNHDQDFLTIVISQNEDSNDYAHYIWDCSIVLSFFIWSKDYKEFWSNKVSLEIGSGVSLPSILLTKLHLLNNTSNSPISKLVIITDRNDNSFTEIKNNIITSCNLNEIHDLPLILPFSYGDNNLNNDEIVNVDYLFVSDCFYDNTIDYDNIFSTFYYFFQKNNKLKIYLTYQLRCVEKSISSYLNKWGIKASLIDNDSFLPNRIISLLKSEIFLYQLELQA</sequence>
<dbReference type="PANTHER" id="PTHR14614:SF164">
    <property type="entry name" value="HISTONE-ARGININE METHYLTRANSFERASE METTL23"/>
    <property type="match status" value="1"/>
</dbReference>
<keyword evidence="7" id="KW-1185">Reference proteome</keyword>
<keyword evidence="2" id="KW-0808">Transferase</keyword>
<evidence type="ECO:0000256" key="3">
    <source>
        <dbReference type="ARBA" id="ARBA00022691"/>
    </source>
</evidence>
<dbReference type="InterPro" id="IPR029063">
    <property type="entry name" value="SAM-dependent_MTases_sf"/>
</dbReference>
<evidence type="ECO:0000256" key="2">
    <source>
        <dbReference type="ARBA" id="ARBA00022679"/>
    </source>
</evidence>
<evidence type="ECO:0000256" key="5">
    <source>
        <dbReference type="SAM" id="MobiDB-lite"/>
    </source>
</evidence>
<dbReference type="OrthoDB" id="407325at2759"/>
<comment type="caution">
    <text evidence="6">The sequence shown here is derived from an EMBL/GenBank/DDBJ whole genome shotgun (WGS) entry which is preliminary data.</text>
</comment>
<dbReference type="InterPro" id="IPR019410">
    <property type="entry name" value="Methyltransf_16"/>
</dbReference>
<keyword evidence="3" id="KW-0949">S-adenosyl-L-methionine</keyword>
<accession>A0A8J4Q607</accession>
<evidence type="ECO:0000256" key="4">
    <source>
        <dbReference type="ARBA" id="ARBA00043988"/>
    </source>
</evidence>
<keyword evidence="1" id="KW-0489">Methyltransferase</keyword>
<protein>
    <submittedName>
        <fullName evidence="6">Uncharacterized protein</fullName>
    </submittedName>
</protein>
<dbReference type="GO" id="GO:0008168">
    <property type="term" value="F:methyltransferase activity"/>
    <property type="evidence" value="ECO:0007669"/>
    <property type="project" value="UniProtKB-KW"/>
</dbReference>
<feature type="region of interest" description="Disordered" evidence="5">
    <location>
        <begin position="14"/>
        <end position="38"/>
    </location>
</feature>
<dbReference type="Pfam" id="PF10294">
    <property type="entry name" value="Methyltransf_16"/>
    <property type="match status" value="1"/>
</dbReference>
<gene>
    <name evidence="6" type="ORF">CYY_004076</name>
</gene>
<name>A0A8J4Q607_9MYCE</name>
<dbReference type="EMBL" id="AJWJ01000138">
    <property type="protein sequence ID" value="KAF2074606.1"/>
    <property type="molecule type" value="Genomic_DNA"/>
</dbReference>
<evidence type="ECO:0000313" key="7">
    <source>
        <dbReference type="Proteomes" id="UP000695562"/>
    </source>
</evidence>
<dbReference type="AlphaFoldDB" id="A0A8J4Q607"/>